<evidence type="ECO:0000259" key="13">
    <source>
        <dbReference type="Pfam" id="PF01872"/>
    </source>
</evidence>
<sequence>MADNSQPVPRGPPTGSLVFPGALRDRLEPLLAQALIDPVAHYQHLTLTFATSLDSSIALAPGTQTALSGGMTKGMTHYLRFKHDAIVVGVGTAVADDPGLNCRLRDAGGYGGKGLRGQPRPIVLDPKCRWQFSASSKVMDLAAQKKGKAPYIICTKEPPEDRRALLESLGGKFIILDPFSDDGKLPWKQILHALRREGLNRIMVEGGRTIINDLLEPQNHELVDSIIVTIAPVWLGQGGVVVSPPQRSDDNGQPIAAVRVSDSKWEIFGKDVVLFGKPT</sequence>
<organism evidence="14 15">
    <name type="scientific">Lophium mytilinum</name>
    <dbReference type="NCBI Taxonomy" id="390894"/>
    <lineage>
        <taxon>Eukaryota</taxon>
        <taxon>Fungi</taxon>
        <taxon>Dikarya</taxon>
        <taxon>Ascomycota</taxon>
        <taxon>Pezizomycotina</taxon>
        <taxon>Dothideomycetes</taxon>
        <taxon>Pleosporomycetidae</taxon>
        <taxon>Mytilinidiales</taxon>
        <taxon>Mytilinidiaceae</taxon>
        <taxon>Lophium</taxon>
    </lineage>
</organism>
<dbReference type="InterPro" id="IPR050765">
    <property type="entry name" value="Riboflavin_Biosynth_HTPR"/>
</dbReference>
<evidence type="ECO:0000313" key="14">
    <source>
        <dbReference type="EMBL" id="KAF2488445.1"/>
    </source>
</evidence>
<proteinExistence type="inferred from homology"/>
<comment type="similarity">
    <text evidence="3">Belongs to the HTP reductase family.</text>
</comment>
<name>A0A6A6Q806_9PEZI</name>
<evidence type="ECO:0000256" key="1">
    <source>
        <dbReference type="ARBA" id="ARBA00003555"/>
    </source>
</evidence>
<dbReference type="Pfam" id="PF01872">
    <property type="entry name" value="RibD_C"/>
    <property type="match status" value="1"/>
</dbReference>
<dbReference type="EMBL" id="MU004203">
    <property type="protein sequence ID" value="KAF2488445.1"/>
    <property type="molecule type" value="Genomic_DNA"/>
</dbReference>
<accession>A0A6A6Q806</accession>
<comment type="catalytic activity">
    <reaction evidence="11">
        <text>2,5-diamino-6-(1-D-ribitylamino)pyrimidin-4(3H)-one 5'-phosphate + NAD(+) = 2,5-diamino-6-(1-D-ribosylamino)pyrimidin-4(3H)-one 5'-phosphate + NADH + H(+)</text>
        <dbReference type="Rhea" id="RHEA:27274"/>
        <dbReference type="ChEBI" id="CHEBI:15378"/>
        <dbReference type="ChEBI" id="CHEBI:57540"/>
        <dbReference type="ChEBI" id="CHEBI:57945"/>
        <dbReference type="ChEBI" id="CHEBI:58890"/>
        <dbReference type="ChEBI" id="CHEBI:59545"/>
        <dbReference type="EC" id="1.1.1.302"/>
    </reaction>
</comment>
<keyword evidence="15" id="KW-1185">Reference proteome</keyword>
<comment type="function">
    <text evidence="1">Catalyzes an early step in riboflavin biosynthesis, the NADPH-dependent reduction of the ribose side chain of 2,5-diamino-6-ribosylamino-4(3H)-pyrimidinone 5'-phosphate, yielding 2,5-diamino-6-ribitylamino-4(3H)-pyrimidinone 5'-phosphate.</text>
</comment>
<dbReference type="SUPFAM" id="SSF53597">
    <property type="entry name" value="Dihydrofolate reductase-like"/>
    <property type="match status" value="1"/>
</dbReference>
<dbReference type="GO" id="GO:0008703">
    <property type="term" value="F:5-amino-6-(5-phosphoribosylamino)uracil reductase activity"/>
    <property type="evidence" value="ECO:0007669"/>
    <property type="project" value="InterPro"/>
</dbReference>
<dbReference type="InterPro" id="IPR024072">
    <property type="entry name" value="DHFR-like_dom_sf"/>
</dbReference>
<keyword evidence="8" id="KW-0560">Oxidoreductase</keyword>
<evidence type="ECO:0000256" key="9">
    <source>
        <dbReference type="ARBA" id="ARBA00030073"/>
    </source>
</evidence>
<evidence type="ECO:0000256" key="10">
    <source>
        <dbReference type="ARBA" id="ARBA00031630"/>
    </source>
</evidence>
<reference evidence="14" key="1">
    <citation type="journal article" date="2020" name="Stud. Mycol.">
        <title>101 Dothideomycetes genomes: a test case for predicting lifestyles and emergence of pathogens.</title>
        <authorList>
            <person name="Haridas S."/>
            <person name="Albert R."/>
            <person name="Binder M."/>
            <person name="Bloem J."/>
            <person name="Labutti K."/>
            <person name="Salamov A."/>
            <person name="Andreopoulos B."/>
            <person name="Baker S."/>
            <person name="Barry K."/>
            <person name="Bills G."/>
            <person name="Bluhm B."/>
            <person name="Cannon C."/>
            <person name="Castanera R."/>
            <person name="Culley D."/>
            <person name="Daum C."/>
            <person name="Ezra D."/>
            <person name="Gonzalez J."/>
            <person name="Henrissat B."/>
            <person name="Kuo A."/>
            <person name="Liang C."/>
            <person name="Lipzen A."/>
            <person name="Lutzoni F."/>
            <person name="Magnuson J."/>
            <person name="Mondo S."/>
            <person name="Nolan M."/>
            <person name="Ohm R."/>
            <person name="Pangilinan J."/>
            <person name="Park H.-J."/>
            <person name="Ramirez L."/>
            <person name="Alfaro M."/>
            <person name="Sun H."/>
            <person name="Tritt A."/>
            <person name="Yoshinaga Y."/>
            <person name="Zwiers L.-H."/>
            <person name="Turgeon B."/>
            <person name="Goodwin S."/>
            <person name="Spatafora J."/>
            <person name="Crous P."/>
            <person name="Grigoriev I."/>
        </authorList>
    </citation>
    <scope>NUCLEOTIDE SEQUENCE</scope>
    <source>
        <strain evidence="14">CBS 269.34</strain>
    </source>
</reference>
<feature type="domain" description="Bacterial bifunctional deaminase-reductase C-terminal" evidence="13">
    <location>
        <begin position="44"/>
        <end position="274"/>
    </location>
</feature>
<dbReference type="InterPro" id="IPR002734">
    <property type="entry name" value="RibDG_C"/>
</dbReference>
<evidence type="ECO:0000256" key="6">
    <source>
        <dbReference type="ARBA" id="ARBA00022619"/>
    </source>
</evidence>
<dbReference type="PANTHER" id="PTHR38011:SF7">
    <property type="entry name" value="2,5-DIAMINO-6-RIBOSYLAMINO-4(3H)-PYRIMIDINONE 5'-PHOSPHATE REDUCTASE"/>
    <property type="match status" value="1"/>
</dbReference>
<comment type="catalytic activity">
    <reaction evidence="12">
        <text>2,5-diamino-6-(1-D-ribitylamino)pyrimidin-4(3H)-one 5'-phosphate + NADP(+) = 2,5-diamino-6-(1-D-ribosylamino)pyrimidin-4(3H)-one 5'-phosphate + NADPH + H(+)</text>
        <dbReference type="Rhea" id="RHEA:27278"/>
        <dbReference type="ChEBI" id="CHEBI:15378"/>
        <dbReference type="ChEBI" id="CHEBI:57783"/>
        <dbReference type="ChEBI" id="CHEBI:58349"/>
        <dbReference type="ChEBI" id="CHEBI:58890"/>
        <dbReference type="ChEBI" id="CHEBI:59545"/>
        <dbReference type="EC" id="1.1.1.302"/>
    </reaction>
</comment>
<evidence type="ECO:0000313" key="15">
    <source>
        <dbReference type="Proteomes" id="UP000799750"/>
    </source>
</evidence>
<dbReference type="EC" id="1.1.1.302" evidence="4"/>
<evidence type="ECO:0000256" key="4">
    <source>
        <dbReference type="ARBA" id="ARBA00012851"/>
    </source>
</evidence>
<comment type="pathway">
    <text evidence="2">Cofactor biosynthesis; riboflavin biosynthesis.</text>
</comment>
<evidence type="ECO:0000256" key="5">
    <source>
        <dbReference type="ARBA" id="ARBA00015035"/>
    </source>
</evidence>
<dbReference type="AlphaFoldDB" id="A0A6A6Q806"/>
<dbReference type="Gene3D" id="3.40.430.10">
    <property type="entry name" value="Dihydrofolate Reductase, subunit A"/>
    <property type="match status" value="1"/>
</dbReference>
<evidence type="ECO:0000256" key="8">
    <source>
        <dbReference type="ARBA" id="ARBA00023002"/>
    </source>
</evidence>
<keyword evidence="6" id="KW-0686">Riboflavin biosynthesis</keyword>
<evidence type="ECO:0000256" key="12">
    <source>
        <dbReference type="ARBA" id="ARBA00049020"/>
    </source>
</evidence>
<evidence type="ECO:0000256" key="3">
    <source>
        <dbReference type="ARBA" id="ARBA00009723"/>
    </source>
</evidence>
<keyword evidence="7" id="KW-0521">NADP</keyword>
<evidence type="ECO:0000256" key="11">
    <source>
        <dbReference type="ARBA" id="ARBA00047550"/>
    </source>
</evidence>
<protein>
    <recommendedName>
        <fullName evidence="5">2,5-diamino-6-ribosylamino-4(3H)-pyrimidinone 5'-phosphate reductase</fullName>
        <ecNumber evidence="4">1.1.1.302</ecNumber>
    </recommendedName>
    <alternativeName>
        <fullName evidence="10">2,5-diamino-6-(5-phospho-D-ribosylamino)pyrimidin-4(3H)-one reductase</fullName>
    </alternativeName>
    <alternativeName>
        <fullName evidence="9">2,5-diamino-6-ribitylamino-4(3H)-pyrimidinone 5'-phosphate synthase</fullName>
    </alternativeName>
</protein>
<gene>
    <name evidence="14" type="ORF">BU16DRAFT_226967</name>
</gene>
<dbReference type="OrthoDB" id="5432at2759"/>
<evidence type="ECO:0000256" key="7">
    <source>
        <dbReference type="ARBA" id="ARBA00022857"/>
    </source>
</evidence>
<dbReference type="Proteomes" id="UP000799750">
    <property type="component" value="Unassembled WGS sequence"/>
</dbReference>
<dbReference type="GO" id="GO:0009231">
    <property type="term" value="P:riboflavin biosynthetic process"/>
    <property type="evidence" value="ECO:0007669"/>
    <property type="project" value="UniProtKB-KW"/>
</dbReference>
<dbReference type="PANTHER" id="PTHR38011">
    <property type="entry name" value="DIHYDROFOLATE REDUCTASE FAMILY PROTEIN (AFU_ORTHOLOGUE AFUA_8G06820)"/>
    <property type="match status" value="1"/>
</dbReference>
<evidence type="ECO:0000256" key="2">
    <source>
        <dbReference type="ARBA" id="ARBA00005104"/>
    </source>
</evidence>